<dbReference type="HOGENOM" id="CLU_032118_2_0_10"/>
<organism evidence="9 10">
    <name type="scientific">Cellulophaga algicola (strain DSM 14237 / IC166 / ACAM 630)</name>
    <dbReference type="NCBI Taxonomy" id="688270"/>
    <lineage>
        <taxon>Bacteria</taxon>
        <taxon>Pseudomonadati</taxon>
        <taxon>Bacteroidota</taxon>
        <taxon>Flavobacteriia</taxon>
        <taxon>Flavobacteriales</taxon>
        <taxon>Flavobacteriaceae</taxon>
        <taxon>Cellulophaga</taxon>
    </lineage>
</organism>
<dbReference type="InterPro" id="IPR017900">
    <property type="entry name" value="4Fe4S_Fe_S_CS"/>
</dbReference>
<accession>E6XF19</accession>
<name>E6XF19_CELAD</name>
<dbReference type="InterPro" id="IPR009051">
    <property type="entry name" value="Helical_ferredxn"/>
</dbReference>
<dbReference type="GO" id="GO:0051539">
    <property type="term" value="F:4 iron, 4 sulfur cluster binding"/>
    <property type="evidence" value="ECO:0007669"/>
    <property type="project" value="UniProtKB-KW"/>
</dbReference>
<evidence type="ECO:0000313" key="10">
    <source>
        <dbReference type="Proteomes" id="UP000008634"/>
    </source>
</evidence>
<dbReference type="KEGG" id="cao:Celal_1943"/>
<evidence type="ECO:0000313" key="9">
    <source>
        <dbReference type="EMBL" id="ADV49241.1"/>
    </source>
</evidence>
<evidence type="ECO:0000256" key="1">
    <source>
        <dbReference type="ARBA" id="ARBA00022448"/>
    </source>
</evidence>
<keyword evidence="7" id="KW-0472">Membrane</keyword>
<evidence type="ECO:0000256" key="2">
    <source>
        <dbReference type="ARBA" id="ARBA00022485"/>
    </source>
</evidence>
<feature type="domain" description="4Fe-4S ferredoxin-type" evidence="8">
    <location>
        <begin position="260"/>
        <end position="288"/>
    </location>
</feature>
<feature type="transmembrane region" description="Helical" evidence="7">
    <location>
        <begin position="39"/>
        <end position="63"/>
    </location>
</feature>
<keyword evidence="1" id="KW-0813">Transport</keyword>
<dbReference type="InterPro" id="IPR032879">
    <property type="entry name" value="FixG_C"/>
</dbReference>
<feature type="transmembrane region" description="Helical" evidence="7">
    <location>
        <begin position="157"/>
        <end position="176"/>
    </location>
</feature>
<dbReference type="Pfam" id="PF12801">
    <property type="entry name" value="Fer4_5"/>
    <property type="match status" value="1"/>
</dbReference>
<dbReference type="InterPro" id="IPR014116">
    <property type="entry name" value="Cyt_c_oxidase_cbb3_FixG"/>
</dbReference>
<dbReference type="InterPro" id="IPR017896">
    <property type="entry name" value="4Fe4S_Fe-S-bd"/>
</dbReference>
<dbReference type="Gene3D" id="1.10.1060.10">
    <property type="entry name" value="Alpha-helical ferredoxin"/>
    <property type="match status" value="1"/>
</dbReference>
<dbReference type="Gene3D" id="2.60.40.10">
    <property type="entry name" value="Immunoglobulins"/>
    <property type="match status" value="1"/>
</dbReference>
<dbReference type="InterPro" id="IPR051684">
    <property type="entry name" value="Electron_Trans/Redox"/>
</dbReference>
<dbReference type="PANTHER" id="PTHR30176">
    <property type="entry name" value="FERREDOXIN-TYPE PROTEIN NAPH"/>
    <property type="match status" value="1"/>
</dbReference>
<keyword evidence="7" id="KW-1133">Transmembrane helix</keyword>
<keyword evidence="2" id="KW-0004">4Fe-4S</keyword>
<dbReference type="STRING" id="688270.Celal_1943"/>
<dbReference type="SUPFAM" id="SSF54862">
    <property type="entry name" value="4Fe-4S ferredoxins"/>
    <property type="match status" value="1"/>
</dbReference>
<dbReference type="AlphaFoldDB" id="E6XF19"/>
<dbReference type="EMBL" id="CP002453">
    <property type="protein sequence ID" value="ADV49241.1"/>
    <property type="molecule type" value="Genomic_DNA"/>
</dbReference>
<dbReference type="RefSeq" id="WP_013550718.1">
    <property type="nucleotide sequence ID" value="NC_014934.1"/>
</dbReference>
<sequence>MAQDTENFRDSIGTINEDGKRAWIFPKKPSGKFYQYRKYVSYILLIFLVAAPFVKINGNQFLMFNVLERRFNIFGFPFWPQDFHLFVVSMIIGVIFIALFTVAFGRIFCGWMCPQTIFLEMVFRRIEFWIDGDRGAQIKLERQEWNADKIKKRVLKWIIFFIISFLIANVFLAYLIGSDRLIEYVTDGPSQHISTMISLLIFTAVFYFIFAWFREQVCIIACPYGRMQGVLLDNKSIVVAYDHKRGESENGRKKWRKNEDREALGNGDCIDCFQCVNVCPTGIDIRNGTQLECVNCTACIDECDSIMEKVDLPKGLIRYASEDEIVKKEKFKFTPRLKGYSAILVILTGVLIGMLFLRNDLEANIFRLPGQLYEHKEGNIISNVYTYKLLNKTNEDINDVHFELLSHKGTIKLVRHEDFAVYAQKLAEGTLFIEINNSAVKTDKEKLKIGVYSGDELIETTTTAFLAPRSYK</sequence>
<keyword evidence="3" id="KW-0479">Metal-binding</keyword>
<evidence type="ECO:0000259" key="8">
    <source>
        <dbReference type="PROSITE" id="PS51379"/>
    </source>
</evidence>
<proteinExistence type="predicted"/>
<dbReference type="PANTHER" id="PTHR30176:SF3">
    <property type="entry name" value="FERREDOXIN-TYPE PROTEIN NAPH"/>
    <property type="match status" value="1"/>
</dbReference>
<dbReference type="Proteomes" id="UP000008634">
    <property type="component" value="Chromosome"/>
</dbReference>
<dbReference type="PROSITE" id="PS00198">
    <property type="entry name" value="4FE4S_FER_1"/>
    <property type="match status" value="1"/>
</dbReference>
<keyword evidence="5" id="KW-0408">Iron</keyword>
<dbReference type="NCBIfam" id="TIGR02745">
    <property type="entry name" value="ccoG_rdxA_fixG"/>
    <property type="match status" value="1"/>
</dbReference>
<evidence type="ECO:0000256" key="7">
    <source>
        <dbReference type="SAM" id="Phobius"/>
    </source>
</evidence>
<evidence type="ECO:0000256" key="5">
    <source>
        <dbReference type="ARBA" id="ARBA00023004"/>
    </source>
</evidence>
<keyword evidence="7" id="KW-0812">Transmembrane</keyword>
<dbReference type="eggNOG" id="COG0348">
    <property type="taxonomic scope" value="Bacteria"/>
</dbReference>
<evidence type="ECO:0000256" key="4">
    <source>
        <dbReference type="ARBA" id="ARBA00022982"/>
    </source>
</evidence>
<dbReference type="InterPro" id="IPR013783">
    <property type="entry name" value="Ig-like_fold"/>
</dbReference>
<dbReference type="PROSITE" id="PS51379">
    <property type="entry name" value="4FE4S_FER_2"/>
    <property type="match status" value="1"/>
</dbReference>
<protein>
    <submittedName>
        <fullName evidence="9">Cytochrome c oxidase accessory protein CcoG</fullName>
    </submittedName>
</protein>
<feature type="transmembrane region" description="Helical" evidence="7">
    <location>
        <begin position="196"/>
        <end position="213"/>
    </location>
</feature>
<dbReference type="GO" id="GO:0046872">
    <property type="term" value="F:metal ion binding"/>
    <property type="evidence" value="ECO:0007669"/>
    <property type="project" value="UniProtKB-KW"/>
</dbReference>
<reference evidence="9 10" key="1">
    <citation type="journal article" date="2010" name="Stand. Genomic Sci.">
        <title>Complete genome sequence of Cellulophaga algicola type strain (IC166).</title>
        <authorList>
            <person name="Abt B."/>
            <person name="Lu M."/>
            <person name="Misra M."/>
            <person name="Han C."/>
            <person name="Nolan M."/>
            <person name="Lucas S."/>
            <person name="Hammon N."/>
            <person name="Deshpande S."/>
            <person name="Cheng J.F."/>
            <person name="Tapia R."/>
            <person name="Goodwin L."/>
            <person name="Pitluck S."/>
            <person name="Liolios K."/>
            <person name="Pagani I."/>
            <person name="Ivanova N."/>
            <person name="Mavromatis K."/>
            <person name="Ovchinikova G."/>
            <person name="Pati A."/>
            <person name="Chen A."/>
            <person name="Palaniappan K."/>
            <person name="Land M."/>
            <person name="Hauser L."/>
            <person name="Chang Y.J."/>
            <person name="Jeffries C.D."/>
            <person name="Detter J.C."/>
            <person name="Brambilla E."/>
            <person name="Rohde M."/>
            <person name="Tindall B.J."/>
            <person name="Goker M."/>
            <person name="Woyke T."/>
            <person name="Bristow J."/>
            <person name="Eisen J.A."/>
            <person name="Markowitz V."/>
            <person name="Hugenholtz P."/>
            <person name="Kyrpides N.C."/>
            <person name="Klenk H.P."/>
            <person name="Lapidus A."/>
        </authorList>
    </citation>
    <scope>NUCLEOTIDE SEQUENCE [LARGE SCALE GENOMIC DNA]</scope>
    <source>
        <strain evidence="10">DSM 14237 / IC166 / ACAM 630</strain>
    </source>
</reference>
<keyword evidence="4" id="KW-0249">Electron transport</keyword>
<dbReference type="Pfam" id="PF13746">
    <property type="entry name" value="Fer4_18"/>
    <property type="match status" value="1"/>
</dbReference>
<dbReference type="OrthoDB" id="9811700at2"/>
<feature type="transmembrane region" description="Helical" evidence="7">
    <location>
        <begin position="337"/>
        <end position="357"/>
    </location>
</feature>
<dbReference type="GO" id="GO:0005886">
    <property type="term" value="C:plasma membrane"/>
    <property type="evidence" value="ECO:0007669"/>
    <property type="project" value="TreeGrafter"/>
</dbReference>
<gene>
    <name evidence="9" type="ordered locus">Celal_1943</name>
</gene>
<keyword evidence="10" id="KW-1185">Reference proteome</keyword>
<evidence type="ECO:0000256" key="6">
    <source>
        <dbReference type="ARBA" id="ARBA00023014"/>
    </source>
</evidence>
<keyword evidence="6" id="KW-0411">Iron-sulfur</keyword>
<dbReference type="Pfam" id="PF11614">
    <property type="entry name" value="FixG_C"/>
    <property type="match status" value="1"/>
</dbReference>
<feature type="transmembrane region" description="Helical" evidence="7">
    <location>
        <begin position="83"/>
        <end position="104"/>
    </location>
</feature>
<evidence type="ECO:0000256" key="3">
    <source>
        <dbReference type="ARBA" id="ARBA00022723"/>
    </source>
</evidence>